<dbReference type="Gene3D" id="3.30.450.20">
    <property type="entry name" value="PAS domain"/>
    <property type="match status" value="1"/>
</dbReference>
<dbReference type="SUPFAM" id="SSF55785">
    <property type="entry name" value="PYP-like sensor domain (PAS domain)"/>
    <property type="match status" value="1"/>
</dbReference>
<comment type="caution">
    <text evidence="2">The sequence shown here is derived from an EMBL/GenBank/DDBJ whole genome shotgun (WGS) entry which is preliminary data.</text>
</comment>
<dbReference type="GO" id="GO:0071111">
    <property type="term" value="F:cyclic-guanylate-specific phosphodiesterase activity"/>
    <property type="evidence" value="ECO:0007669"/>
    <property type="project" value="InterPro"/>
</dbReference>
<feature type="domain" description="EAL" evidence="1">
    <location>
        <begin position="169"/>
        <end position="421"/>
    </location>
</feature>
<evidence type="ECO:0000313" key="3">
    <source>
        <dbReference type="Proteomes" id="UP001055804"/>
    </source>
</evidence>
<protein>
    <submittedName>
        <fullName evidence="2">EAL domain-containing protein</fullName>
    </submittedName>
</protein>
<gene>
    <name evidence="2" type="ORF">NJQ99_13105</name>
</gene>
<proteinExistence type="predicted"/>
<reference evidence="2" key="1">
    <citation type="submission" date="2022-06" db="EMBL/GenBank/DDBJ databases">
        <title>Isolation and Genomics of Futiania mangrovii gen. nov., sp. nov., a Rare and Metabolically-versatile member in the Class Alphaproteobacteria.</title>
        <authorList>
            <person name="Liu L."/>
            <person name="Huang W.-C."/>
            <person name="Pan J."/>
            <person name="Li J."/>
            <person name="Huang Y."/>
            <person name="Du H."/>
            <person name="Liu Y."/>
            <person name="Li M."/>
        </authorList>
    </citation>
    <scope>NUCLEOTIDE SEQUENCE</scope>
    <source>
        <strain evidence="2">FT118</strain>
    </source>
</reference>
<organism evidence="2 3">
    <name type="scientific">Futiania mangrovi</name>
    <dbReference type="NCBI Taxonomy" id="2959716"/>
    <lineage>
        <taxon>Bacteria</taxon>
        <taxon>Pseudomonadati</taxon>
        <taxon>Pseudomonadota</taxon>
        <taxon>Alphaproteobacteria</taxon>
        <taxon>Futianiales</taxon>
        <taxon>Futianiaceae</taxon>
        <taxon>Futiania</taxon>
    </lineage>
</organism>
<evidence type="ECO:0000259" key="1">
    <source>
        <dbReference type="PROSITE" id="PS50883"/>
    </source>
</evidence>
<evidence type="ECO:0000313" key="2">
    <source>
        <dbReference type="EMBL" id="MCP1337354.1"/>
    </source>
</evidence>
<keyword evidence="3" id="KW-1185">Reference proteome</keyword>
<dbReference type="RefSeq" id="WP_269333322.1">
    <property type="nucleotide sequence ID" value="NZ_JAMZFT010000003.1"/>
</dbReference>
<dbReference type="CDD" id="cd01948">
    <property type="entry name" value="EAL"/>
    <property type="match status" value="1"/>
</dbReference>
<dbReference type="Gene3D" id="3.20.20.450">
    <property type="entry name" value="EAL domain"/>
    <property type="match status" value="1"/>
</dbReference>
<dbReference type="PANTHER" id="PTHR33121">
    <property type="entry name" value="CYCLIC DI-GMP PHOSPHODIESTERASE PDEF"/>
    <property type="match status" value="1"/>
</dbReference>
<name>A0A9J6PMR4_9PROT</name>
<dbReference type="Pfam" id="PF00563">
    <property type="entry name" value="EAL"/>
    <property type="match status" value="1"/>
</dbReference>
<dbReference type="PANTHER" id="PTHR33121:SF79">
    <property type="entry name" value="CYCLIC DI-GMP PHOSPHODIESTERASE PDED-RELATED"/>
    <property type="match status" value="1"/>
</dbReference>
<dbReference type="InterPro" id="IPR000014">
    <property type="entry name" value="PAS"/>
</dbReference>
<dbReference type="CDD" id="cd00130">
    <property type="entry name" value="PAS"/>
    <property type="match status" value="1"/>
</dbReference>
<dbReference type="SUPFAM" id="SSF141868">
    <property type="entry name" value="EAL domain-like"/>
    <property type="match status" value="1"/>
</dbReference>
<sequence length="425" mass="45531">MAAERAEQEREEASGGMRADLRLQRDRFLAFAFASADLLIELDGDHRVTYALGAAQQMFGCAADALVGRAFCDLLAAADRGMARAALDGIAIGERFGPFAVQLDRTGDRSAGPAMVATLGGSRMPPREDRICLCLSRGGAAARPVGARGGKTADAPSLAGTAQRMLQETLTRIADFKAAVRDKQIRLVCHPIVDLATGETQHYEILSRFLRGENTHAMVSFAEDVGIIEDLDLAIAESAVDLLTRFLPARADGQGTRLAVNVSGHSLRSAMFVDLLMDLLKGHAGLAGRLVFELTDSAAIDDRDQVGSVLRDIRALGFGVCLDDFGGDAAAFGCLQAFDVDYIKIEGGFVRGLGPGGRERHMIRSMASLARSLGVRSIAEHVETAQQRDVLKELGVDFGQGYLFGQPEPVSRLVREQEQTARKSA</sequence>
<dbReference type="AlphaFoldDB" id="A0A9J6PMR4"/>
<dbReference type="InterPro" id="IPR035965">
    <property type="entry name" value="PAS-like_dom_sf"/>
</dbReference>
<dbReference type="InterPro" id="IPR035919">
    <property type="entry name" value="EAL_sf"/>
</dbReference>
<dbReference type="Proteomes" id="UP001055804">
    <property type="component" value="Unassembled WGS sequence"/>
</dbReference>
<dbReference type="EMBL" id="JAMZFT010000003">
    <property type="protein sequence ID" value="MCP1337354.1"/>
    <property type="molecule type" value="Genomic_DNA"/>
</dbReference>
<dbReference type="PROSITE" id="PS50883">
    <property type="entry name" value="EAL"/>
    <property type="match status" value="1"/>
</dbReference>
<dbReference type="InterPro" id="IPR001633">
    <property type="entry name" value="EAL_dom"/>
</dbReference>
<dbReference type="SMART" id="SM00052">
    <property type="entry name" value="EAL"/>
    <property type="match status" value="1"/>
</dbReference>
<dbReference type="InterPro" id="IPR050706">
    <property type="entry name" value="Cyclic-di-GMP_PDE-like"/>
</dbReference>
<accession>A0A9J6PMR4</accession>